<organism evidence="2 3">
    <name type="scientific">Eleutherodactylus coqui</name>
    <name type="common">Puerto Rican coqui</name>
    <dbReference type="NCBI Taxonomy" id="57060"/>
    <lineage>
        <taxon>Eukaryota</taxon>
        <taxon>Metazoa</taxon>
        <taxon>Chordata</taxon>
        <taxon>Craniata</taxon>
        <taxon>Vertebrata</taxon>
        <taxon>Euteleostomi</taxon>
        <taxon>Amphibia</taxon>
        <taxon>Batrachia</taxon>
        <taxon>Anura</taxon>
        <taxon>Neobatrachia</taxon>
        <taxon>Hyloidea</taxon>
        <taxon>Eleutherodactylidae</taxon>
        <taxon>Eleutherodactylinae</taxon>
        <taxon>Eleutherodactylus</taxon>
        <taxon>Eleutherodactylus</taxon>
    </lineage>
</organism>
<reference evidence="2" key="1">
    <citation type="thesis" date="2020" institute="ProQuest LLC" country="789 East Eisenhower Parkway, Ann Arbor, MI, USA">
        <title>Comparative Genomics and Chromosome Evolution.</title>
        <authorList>
            <person name="Mudd A.B."/>
        </authorList>
    </citation>
    <scope>NUCLEOTIDE SEQUENCE</scope>
    <source>
        <strain evidence="2">HN-11 Male</strain>
        <tissue evidence="2">Kidney and liver</tissue>
    </source>
</reference>
<evidence type="ECO:0000313" key="2">
    <source>
        <dbReference type="EMBL" id="KAG9491695.1"/>
    </source>
</evidence>
<dbReference type="Proteomes" id="UP000770717">
    <property type="component" value="Unassembled WGS sequence"/>
</dbReference>
<keyword evidence="3" id="KW-1185">Reference proteome</keyword>
<sequence>MSQCPSLFSISEVLTLCQADAETILNNLGFACEKTCSMYKIPSRFFFIPSKAEGISFTKYFESVSHRIKIGDSSYIPADDELLNDTLYTLPNSYPFIRTPEKRNAHPRHSTQEYMSIIHEYMSSERTSFLLS</sequence>
<accession>A0A8J6FRJ3</accession>
<dbReference type="InterPro" id="IPR043444">
    <property type="entry name" value="TESPA1-like"/>
</dbReference>
<dbReference type="OrthoDB" id="6088188at2759"/>
<evidence type="ECO:0000313" key="3">
    <source>
        <dbReference type="Proteomes" id="UP000770717"/>
    </source>
</evidence>
<name>A0A8J6FRJ3_ELECQ</name>
<dbReference type="PANTHER" id="PTHR17469:SF1">
    <property type="entry name" value="PROTEIN TESPA1"/>
    <property type="match status" value="1"/>
</dbReference>
<proteinExistence type="predicted"/>
<dbReference type="PANTHER" id="PTHR17469">
    <property type="entry name" value="SPERM SPECIFIC ANTIGEN 2-RELATED"/>
    <property type="match status" value="1"/>
</dbReference>
<feature type="domain" description="ITPR-interacting" evidence="1">
    <location>
        <begin position="1"/>
        <end position="126"/>
    </location>
</feature>
<protein>
    <recommendedName>
        <fullName evidence="1">ITPR-interacting domain-containing protein</fullName>
    </recommendedName>
</protein>
<comment type="caution">
    <text evidence="2">The sequence shown here is derived from an EMBL/GenBank/DDBJ whole genome shotgun (WGS) entry which is preliminary data.</text>
</comment>
<dbReference type="GO" id="GO:0005102">
    <property type="term" value="F:signaling receptor binding"/>
    <property type="evidence" value="ECO:0007669"/>
    <property type="project" value="InterPro"/>
</dbReference>
<dbReference type="EMBL" id="WNTK01000001">
    <property type="protein sequence ID" value="KAG9491695.1"/>
    <property type="molecule type" value="Genomic_DNA"/>
</dbReference>
<dbReference type="InterPro" id="IPR029325">
    <property type="entry name" value="ITPR-bd"/>
</dbReference>
<dbReference type="AlphaFoldDB" id="A0A8J6FRJ3"/>
<dbReference type="SMART" id="SM01257">
    <property type="entry name" value="KRAP_IP3R_bind"/>
    <property type="match status" value="1"/>
</dbReference>
<gene>
    <name evidence="2" type="ORF">GDO78_000283</name>
</gene>
<evidence type="ECO:0000259" key="1">
    <source>
        <dbReference type="SMART" id="SM01257"/>
    </source>
</evidence>
<dbReference type="Pfam" id="PF14722">
    <property type="entry name" value="KRAP_IP3R_bind"/>
    <property type="match status" value="1"/>
</dbReference>